<protein>
    <submittedName>
        <fullName evidence="2">Uncharacterized protein</fullName>
    </submittedName>
</protein>
<feature type="region of interest" description="Disordered" evidence="1">
    <location>
        <begin position="31"/>
        <end position="59"/>
    </location>
</feature>
<evidence type="ECO:0000313" key="3">
    <source>
        <dbReference type="Proteomes" id="UP000261540"/>
    </source>
</evidence>
<keyword evidence="3" id="KW-1185">Reference proteome</keyword>
<reference evidence="2" key="1">
    <citation type="submission" date="2025-08" db="UniProtKB">
        <authorList>
            <consortium name="Ensembl"/>
        </authorList>
    </citation>
    <scope>IDENTIFICATION</scope>
</reference>
<accession>A0A3B3TDU5</accession>
<proteinExistence type="predicted"/>
<evidence type="ECO:0000313" key="2">
    <source>
        <dbReference type="Ensembl" id="ENSPKIP00000040845.1"/>
    </source>
</evidence>
<sequence length="149" mass="16514">MLVQSRRYHPPPTHTHTLPSWCPFRCIDTQRSGQGSRYTGQRSSGRDPAPDLVMDDKEQPPYPGLAPVVFFCIKQTTRPRSWCLRLVSCEHAGHPPELCDPGPVPALRGHPLRVRVVLHPAGERPLEDGRCGNRGGGVKSQKGEVLSHT</sequence>
<dbReference type="AlphaFoldDB" id="A0A3B3TDU5"/>
<feature type="region of interest" description="Disordered" evidence="1">
    <location>
        <begin position="123"/>
        <end position="149"/>
    </location>
</feature>
<reference evidence="2" key="2">
    <citation type="submission" date="2025-09" db="UniProtKB">
        <authorList>
            <consortium name="Ensembl"/>
        </authorList>
    </citation>
    <scope>IDENTIFICATION</scope>
</reference>
<name>A0A3B3TDU5_9TELE</name>
<dbReference type="Proteomes" id="UP000261540">
    <property type="component" value="Unplaced"/>
</dbReference>
<dbReference type="STRING" id="1676925.ENSPKIP00000040845"/>
<organism evidence="2 3">
    <name type="scientific">Paramormyrops kingsleyae</name>
    <dbReference type="NCBI Taxonomy" id="1676925"/>
    <lineage>
        <taxon>Eukaryota</taxon>
        <taxon>Metazoa</taxon>
        <taxon>Chordata</taxon>
        <taxon>Craniata</taxon>
        <taxon>Vertebrata</taxon>
        <taxon>Euteleostomi</taxon>
        <taxon>Actinopterygii</taxon>
        <taxon>Neopterygii</taxon>
        <taxon>Teleostei</taxon>
        <taxon>Osteoglossocephala</taxon>
        <taxon>Osteoglossomorpha</taxon>
        <taxon>Osteoglossiformes</taxon>
        <taxon>Mormyridae</taxon>
        <taxon>Paramormyrops</taxon>
    </lineage>
</organism>
<feature type="compositionally biased region" description="Polar residues" evidence="1">
    <location>
        <begin position="31"/>
        <end position="43"/>
    </location>
</feature>
<feature type="compositionally biased region" description="Basic and acidic residues" evidence="1">
    <location>
        <begin position="44"/>
        <end position="59"/>
    </location>
</feature>
<dbReference type="Ensembl" id="ENSPKIT00000021871.1">
    <property type="protein sequence ID" value="ENSPKIP00000040845.1"/>
    <property type="gene ID" value="ENSPKIG00000017652.1"/>
</dbReference>
<evidence type="ECO:0000256" key="1">
    <source>
        <dbReference type="SAM" id="MobiDB-lite"/>
    </source>
</evidence>
<dbReference type="GeneTree" id="ENSGT00960000187025"/>